<reference evidence="6" key="1">
    <citation type="submission" date="2016-10" db="EMBL/GenBank/DDBJ databases">
        <authorList>
            <person name="Varghese N."/>
            <person name="Submissions S."/>
        </authorList>
    </citation>
    <scope>NUCLEOTIDE SEQUENCE [LARGE SCALE GENOMIC DNA]</scope>
    <source>
        <strain evidence="6">DSM 24499</strain>
    </source>
</reference>
<dbReference type="InterPro" id="IPR028082">
    <property type="entry name" value="Peripla_BP_I"/>
</dbReference>
<accession>A0A1I1LCD5</accession>
<dbReference type="GO" id="GO:0003700">
    <property type="term" value="F:DNA-binding transcription factor activity"/>
    <property type="evidence" value="ECO:0007669"/>
    <property type="project" value="TreeGrafter"/>
</dbReference>
<keyword evidence="2" id="KW-0238">DNA-binding</keyword>
<dbReference type="GO" id="GO:0000976">
    <property type="term" value="F:transcription cis-regulatory region binding"/>
    <property type="evidence" value="ECO:0007669"/>
    <property type="project" value="TreeGrafter"/>
</dbReference>
<evidence type="ECO:0000259" key="4">
    <source>
        <dbReference type="PROSITE" id="PS50932"/>
    </source>
</evidence>
<dbReference type="InterPro" id="IPR010982">
    <property type="entry name" value="Lambda_DNA-bd_dom_sf"/>
</dbReference>
<dbReference type="InterPro" id="IPR046335">
    <property type="entry name" value="LacI/GalR-like_sensor"/>
</dbReference>
<gene>
    <name evidence="5" type="ORF">SAMN04487907_10777</name>
</gene>
<keyword evidence="6" id="KW-1185">Reference proteome</keyword>
<dbReference type="Pfam" id="PF13377">
    <property type="entry name" value="Peripla_BP_3"/>
    <property type="match status" value="1"/>
</dbReference>
<dbReference type="Gene3D" id="3.40.50.2300">
    <property type="match status" value="2"/>
</dbReference>
<dbReference type="Proteomes" id="UP000199438">
    <property type="component" value="Unassembled WGS sequence"/>
</dbReference>
<sequence>MKNKRHSIKDIAAALNVSVTTVSFVLNGKAREKRISEEVTKKVLDYAKSINYKPNQLAQSLRTGRSKIIVVMVEDISNYFFSKLARIIEDIAYDKGYKVLFCSNENKDERSRDLINLFRERQVDAYVIVPSPGIQQDIAELVSDDIPVVLFDRYFPEIETNYVIIDNSEAVHKASQHLVDNSYKNIGFITISSSQTQMEARQRGYREAMQANNLKEFVLEVPFYEKNIEKVKELIKEYIAAQGLDAIFFATNYLTQIGLEVIRESYPEKINEMGIITFDDNDLFKIYFPPITAVSQPLEEIGEELMTTVLKMLKNASDKPYKNQKILSASLIERNSSFPNKSRA</sequence>
<dbReference type="CDD" id="cd01392">
    <property type="entry name" value="HTH_LacI"/>
    <property type="match status" value="1"/>
</dbReference>
<dbReference type="OrthoDB" id="9803256at2"/>
<evidence type="ECO:0000256" key="3">
    <source>
        <dbReference type="ARBA" id="ARBA00023163"/>
    </source>
</evidence>
<dbReference type="STRING" id="1334022.SAMN04487907_10777"/>
<proteinExistence type="predicted"/>
<dbReference type="PROSITE" id="PS50932">
    <property type="entry name" value="HTH_LACI_2"/>
    <property type="match status" value="1"/>
</dbReference>
<dbReference type="SUPFAM" id="SSF53822">
    <property type="entry name" value="Periplasmic binding protein-like I"/>
    <property type="match status" value="1"/>
</dbReference>
<dbReference type="PANTHER" id="PTHR30146:SF109">
    <property type="entry name" value="HTH-TYPE TRANSCRIPTIONAL REGULATOR GALS"/>
    <property type="match status" value="1"/>
</dbReference>
<evidence type="ECO:0000256" key="2">
    <source>
        <dbReference type="ARBA" id="ARBA00023125"/>
    </source>
</evidence>
<evidence type="ECO:0000313" key="5">
    <source>
        <dbReference type="EMBL" id="SFC68668.1"/>
    </source>
</evidence>
<dbReference type="SMART" id="SM00354">
    <property type="entry name" value="HTH_LACI"/>
    <property type="match status" value="1"/>
</dbReference>
<dbReference type="Gene3D" id="1.10.260.40">
    <property type="entry name" value="lambda repressor-like DNA-binding domains"/>
    <property type="match status" value="1"/>
</dbReference>
<name>A0A1I1LCD5_9FLAO</name>
<dbReference type="EMBL" id="FOKV01000007">
    <property type="protein sequence ID" value="SFC68668.1"/>
    <property type="molecule type" value="Genomic_DNA"/>
</dbReference>
<organism evidence="5 6">
    <name type="scientific">Zunongwangia mangrovi</name>
    <dbReference type="NCBI Taxonomy" id="1334022"/>
    <lineage>
        <taxon>Bacteria</taxon>
        <taxon>Pseudomonadati</taxon>
        <taxon>Bacteroidota</taxon>
        <taxon>Flavobacteriia</taxon>
        <taxon>Flavobacteriales</taxon>
        <taxon>Flavobacteriaceae</taxon>
        <taxon>Zunongwangia</taxon>
    </lineage>
</organism>
<dbReference type="AlphaFoldDB" id="A0A1I1LCD5"/>
<dbReference type="RefSeq" id="WP_092543797.1">
    <property type="nucleotide sequence ID" value="NZ_FOKV01000007.1"/>
</dbReference>
<dbReference type="SUPFAM" id="SSF47413">
    <property type="entry name" value="lambda repressor-like DNA-binding domains"/>
    <property type="match status" value="1"/>
</dbReference>
<dbReference type="Pfam" id="PF00356">
    <property type="entry name" value="LacI"/>
    <property type="match status" value="1"/>
</dbReference>
<keyword evidence="1" id="KW-0805">Transcription regulation</keyword>
<dbReference type="PANTHER" id="PTHR30146">
    <property type="entry name" value="LACI-RELATED TRANSCRIPTIONAL REPRESSOR"/>
    <property type="match status" value="1"/>
</dbReference>
<feature type="domain" description="HTH lacI-type" evidence="4">
    <location>
        <begin position="7"/>
        <end position="63"/>
    </location>
</feature>
<dbReference type="InterPro" id="IPR000843">
    <property type="entry name" value="HTH_LacI"/>
</dbReference>
<evidence type="ECO:0000256" key="1">
    <source>
        <dbReference type="ARBA" id="ARBA00023015"/>
    </source>
</evidence>
<keyword evidence="3" id="KW-0804">Transcription</keyword>
<evidence type="ECO:0000313" key="6">
    <source>
        <dbReference type="Proteomes" id="UP000199438"/>
    </source>
</evidence>
<protein>
    <submittedName>
        <fullName evidence="5">Transcriptional regulator, LacI family</fullName>
    </submittedName>
</protein>